<feature type="transmembrane region" description="Helical" evidence="5">
    <location>
        <begin position="124"/>
        <end position="144"/>
    </location>
</feature>
<dbReference type="InterPro" id="IPR017452">
    <property type="entry name" value="GPCR_Rhodpsn_7TM"/>
</dbReference>
<protein>
    <recommendedName>
        <fullName evidence="6">G-protein coupled receptors family 1 profile domain-containing protein</fullName>
    </recommendedName>
</protein>
<keyword evidence="8" id="KW-1185">Reference proteome</keyword>
<dbReference type="Gene3D" id="1.20.1070.10">
    <property type="entry name" value="Rhodopsin 7-helix transmembrane proteins"/>
    <property type="match status" value="1"/>
</dbReference>
<name>A0A2T7PXA0_POMCA</name>
<evidence type="ECO:0000313" key="7">
    <source>
        <dbReference type="EMBL" id="PVD38044.1"/>
    </source>
</evidence>
<dbReference type="Pfam" id="PF00001">
    <property type="entry name" value="7tm_1"/>
    <property type="match status" value="1"/>
</dbReference>
<keyword evidence="2 5" id="KW-0812">Transmembrane</keyword>
<dbReference type="PROSITE" id="PS50262">
    <property type="entry name" value="G_PROTEIN_RECEP_F1_2"/>
    <property type="match status" value="1"/>
</dbReference>
<organism evidence="7 8">
    <name type="scientific">Pomacea canaliculata</name>
    <name type="common">Golden apple snail</name>
    <dbReference type="NCBI Taxonomy" id="400727"/>
    <lineage>
        <taxon>Eukaryota</taxon>
        <taxon>Metazoa</taxon>
        <taxon>Spiralia</taxon>
        <taxon>Lophotrochozoa</taxon>
        <taxon>Mollusca</taxon>
        <taxon>Gastropoda</taxon>
        <taxon>Caenogastropoda</taxon>
        <taxon>Architaenioglossa</taxon>
        <taxon>Ampullarioidea</taxon>
        <taxon>Ampullariidae</taxon>
        <taxon>Pomacea</taxon>
    </lineage>
</organism>
<keyword evidence="3 5" id="KW-1133">Transmembrane helix</keyword>
<evidence type="ECO:0000313" key="8">
    <source>
        <dbReference type="Proteomes" id="UP000245119"/>
    </source>
</evidence>
<dbReference type="OrthoDB" id="9990906at2759"/>
<evidence type="ECO:0000256" key="5">
    <source>
        <dbReference type="SAM" id="Phobius"/>
    </source>
</evidence>
<sequence length="345" mass="38956">MRWTTSKNLSSSSTSSISQFTEVPLLHIHLYPDYANVTEVQTADMVYKMYIPFCAGFGIAGNCLTLMVLLCGRVFTSTAYTYMAAIAGCDLIDQRDADGYHDDGEVPGNKISLKASSFFTIKRARVAVVVVALLSVSLNLHNLFTRGMQWDDTLQKTKCYAAGKTSNFFLSKIWPWIDGSVYCYLPFPILAVLNYLIVREIRASKQSLTEVKEQEARPSIRRRKESRQITIMLLFVTVTFLILVGPMGVMLVTQERIQAKASFHDLAVVHLVRTIVDCLTYTHHAINFLLYCLSGGKFRREVLRIVCRIQPHQKQPTNRSYCVSAIALTHTNRDVKNQPSLNSHL</sequence>
<feature type="transmembrane region" description="Helical" evidence="5">
    <location>
        <begin position="229"/>
        <end position="252"/>
    </location>
</feature>
<evidence type="ECO:0000259" key="6">
    <source>
        <dbReference type="PROSITE" id="PS50262"/>
    </source>
</evidence>
<dbReference type="GO" id="GO:0004930">
    <property type="term" value="F:G protein-coupled receptor activity"/>
    <property type="evidence" value="ECO:0007669"/>
    <property type="project" value="InterPro"/>
</dbReference>
<dbReference type="EMBL" id="PZQS01000001">
    <property type="protein sequence ID" value="PVD38044.1"/>
    <property type="molecule type" value="Genomic_DNA"/>
</dbReference>
<proteinExistence type="predicted"/>
<gene>
    <name evidence="7" type="ORF">C0Q70_00654</name>
</gene>
<evidence type="ECO:0000256" key="4">
    <source>
        <dbReference type="ARBA" id="ARBA00023136"/>
    </source>
</evidence>
<dbReference type="PANTHER" id="PTHR46641:SF25">
    <property type="entry name" value="CNMAMIDE RECEPTOR-RELATED"/>
    <property type="match status" value="1"/>
</dbReference>
<dbReference type="InterPro" id="IPR052954">
    <property type="entry name" value="GPCR-Ligand_Int"/>
</dbReference>
<dbReference type="Proteomes" id="UP000245119">
    <property type="component" value="Linkage Group LG1"/>
</dbReference>
<dbReference type="GO" id="GO:0016020">
    <property type="term" value="C:membrane"/>
    <property type="evidence" value="ECO:0007669"/>
    <property type="project" value="UniProtKB-SubCell"/>
</dbReference>
<evidence type="ECO:0000256" key="3">
    <source>
        <dbReference type="ARBA" id="ARBA00022989"/>
    </source>
</evidence>
<feature type="transmembrane region" description="Helical" evidence="5">
    <location>
        <begin position="49"/>
        <end position="70"/>
    </location>
</feature>
<feature type="transmembrane region" description="Helical" evidence="5">
    <location>
        <begin position="179"/>
        <end position="198"/>
    </location>
</feature>
<accession>A0A2T7PXA0</accession>
<dbReference type="SUPFAM" id="SSF81321">
    <property type="entry name" value="Family A G protein-coupled receptor-like"/>
    <property type="match status" value="1"/>
</dbReference>
<comment type="caution">
    <text evidence="7">The sequence shown here is derived from an EMBL/GenBank/DDBJ whole genome shotgun (WGS) entry which is preliminary data.</text>
</comment>
<evidence type="ECO:0000256" key="2">
    <source>
        <dbReference type="ARBA" id="ARBA00022692"/>
    </source>
</evidence>
<dbReference type="AlphaFoldDB" id="A0A2T7PXA0"/>
<dbReference type="InterPro" id="IPR000276">
    <property type="entry name" value="GPCR_Rhodpsn"/>
</dbReference>
<comment type="subcellular location">
    <subcellularLocation>
        <location evidence="1">Membrane</location>
    </subcellularLocation>
</comment>
<keyword evidence="4 5" id="KW-0472">Membrane</keyword>
<reference evidence="7 8" key="1">
    <citation type="submission" date="2018-04" db="EMBL/GenBank/DDBJ databases">
        <title>The genome of golden apple snail Pomacea canaliculata provides insight into stress tolerance and invasive adaptation.</title>
        <authorList>
            <person name="Liu C."/>
            <person name="Liu B."/>
            <person name="Ren Y."/>
            <person name="Zhang Y."/>
            <person name="Wang H."/>
            <person name="Li S."/>
            <person name="Jiang F."/>
            <person name="Yin L."/>
            <person name="Zhang G."/>
            <person name="Qian W."/>
            <person name="Fan W."/>
        </authorList>
    </citation>
    <scope>NUCLEOTIDE SEQUENCE [LARGE SCALE GENOMIC DNA]</scope>
    <source>
        <strain evidence="7">SZHN2017</strain>
        <tissue evidence="7">Muscle</tissue>
    </source>
</reference>
<evidence type="ECO:0000256" key="1">
    <source>
        <dbReference type="ARBA" id="ARBA00004370"/>
    </source>
</evidence>
<feature type="domain" description="G-protein coupled receptors family 1 profile" evidence="6">
    <location>
        <begin position="113"/>
        <end position="291"/>
    </location>
</feature>
<dbReference type="PANTHER" id="PTHR46641">
    <property type="entry name" value="FMRFAMIDE RECEPTOR-RELATED"/>
    <property type="match status" value="1"/>
</dbReference>